<evidence type="ECO:0000256" key="7">
    <source>
        <dbReference type="SAM" id="MobiDB-lite"/>
    </source>
</evidence>
<dbReference type="GO" id="GO:0000981">
    <property type="term" value="F:DNA-binding transcription factor activity, RNA polymerase II-specific"/>
    <property type="evidence" value="ECO:0007669"/>
    <property type="project" value="InterPro"/>
</dbReference>
<dbReference type="AlphaFoldDB" id="A0A0F7ZHH7"/>
<evidence type="ECO:0000259" key="8">
    <source>
        <dbReference type="PROSITE" id="PS50071"/>
    </source>
</evidence>
<feature type="region of interest" description="Disordered" evidence="7">
    <location>
        <begin position="399"/>
        <end position="532"/>
    </location>
</feature>
<dbReference type="GO" id="GO:0005634">
    <property type="term" value="C:nucleus"/>
    <property type="evidence" value="ECO:0007669"/>
    <property type="project" value="UniProtKB-SubCell"/>
</dbReference>
<evidence type="ECO:0000256" key="3">
    <source>
        <dbReference type="ARBA" id="ARBA00023155"/>
    </source>
</evidence>
<accession>A0A0F7ZHH7</accession>
<dbReference type="SUPFAM" id="SSF46689">
    <property type="entry name" value="Homeodomain-like"/>
    <property type="match status" value="1"/>
</dbReference>
<evidence type="ECO:0000313" key="9">
    <source>
        <dbReference type="EMBL" id="KJZ72661.1"/>
    </source>
</evidence>
<feature type="compositionally biased region" description="Polar residues" evidence="7">
    <location>
        <begin position="212"/>
        <end position="221"/>
    </location>
</feature>
<keyword evidence="10" id="KW-1185">Reference proteome</keyword>
<sequence>MSASVPSASLPVAPERPAVSSSPDHRPGTASLQSLLHPADDASAPDATPDAEKHPKGKRKRTAAKDKMILEEAYRNNPKPDKQARLEIVDRVSLNEKEVQIWFQNRRQNDRRKSRPLSPEELAALKYSGLHAISSDPVSTRGALLDSDKPYPSSDPAASWPADPQSVSPPFNRTSPDQAQTLTDVATPRHASQENASQARPGATPLLGEDAPSSQQSQAHDSTSYSFSSSVGYLANRWNLGSSFSTPCSSGAAADDSPRPDSLPPPSCSSDATRNGNKSQSHVRLSLSLEGKAELVSNQASPARCAPIRPSSALSGPMPARRAGLQRSHSALPAITLPPISALTNSLPPRLIRGRSRDVHAWESCADSERRDELTTQAEHESNGSAIAAISLLRSSSAVLQPSSNKRNASLTRPQQPRQTKRAKFGRTSSTYARLENVDTDLDKPRQSFNGKVKVAMLMSPNDSDKENWSPDEDANPSARQRRRPLPSDPPLKSQNNRRQLRVLQEQKRPAMLGNRAHTAPSGPRGLNKGDVNIYEDVEKCRSREDEVERFMRGEVSPSKKGDMDCVAGLLSLSQGAWR</sequence>
<name>A0A0F7ZHH7_9HYPO</name>
<dbReference type="OrthoDB" id="6159439at2759"/>
<dbReference type="PANTHER" id="PTHR24323">
    <property type="entry name" value="CEH-10 HOMEODOMAIN-CONTAINING HOMOLOG"/>
    <property type="match status" value="1"/>
</dbReference>
<dbReference type="InterPro" id="IPR001356">
    <property type="entry name" value="HD"/>
</dbReference>
<feature type="region of interest" description="Disordered" evidence="7">
    <location>
        <begin position="246"/>
        <end position="285"/>
    </location>
</feature>
<feature type="region of interest" description="Disordered" evidence="7">
    <location>
        <begin position="97"/>
        <end position="117"/>
    </location>
</feature>
<feature type="compositionally biased region" description="Polar residues" evidence="7">
    <location>
        <begin position="273"/>
        <end position="283"/>
    </location>
</feature>
<protein>
    <recommendedName>
        <fullName evidence="8">Homeobox domain-containing protein</fullName>
    </recommendedName>
</protein>
<keyword evidence="3 5" id="KW-0371">Homeobox</keyword>
<feature type="region of interest" description="Disordered" evidence="7">
    <location>
        <begin position="301"/>
        <end position="320"/>
    </location>
</feature>
<feature type="compositionally biased region" description="Low complexity" evidence="7">
    <location>
        <begin position="1"/>
        <end position="13"/>
    </location>
</feature>
<dbReference type="Gene3D" id="1.10.10.60">
    <property type="entry name" value="Homeodomain-like"/>
    <property type="match status" value="1"/>
</dbReference>
<dbReference type="PROSITE" id="PS00027">
    <property type="entry name" value="HOMEOBOX_1"/>
    <property type="match status" value="1"/>
</dbReference>
<dbReference type="InterPro" id="IPR009057">
    <property type="entry name" value="Homeodomain-like_sf"/>
</dbReference>
<dbReference type="PROSITE" id="PS50071">
    <property type="entry name" value="HOMEOBOX_2"/>
    <property type="match status" value="1"/>
</dbReference>
<organism evidence="9 10">
    <name type="scientific">Hirsutella minnesotensis 3608</name>
    <dbReference type="NCBI Taxonomy" id="1043627"/>
    <lineage>
        <taxon>Eukaryota</taxon>
        <taxon>Fungi</taxon>
        <taxon>Dikarya</taxon>
        <taxon>Ascomycota</taxon>
        <taxon>Pezizomycotina</taxon>
        <taxon>Sordariomycetes</taxon>
        <taxon>Hypocreomycetidae</taxon>
        <taxon>Hypocreales</taxon>
        <taxon>Ophiocordycipitaceae</taxon>
        <taxon>Hirsutella</taxon>
    </lineage>
</organism>
<evidence type="ECO:0000256" key="1">
    <source>
        <dbReference type="ARBA" id="ARBA00004123"/>
    </source>
</evidence>
<reference evidence="9 10" key="1">
    <citation type="journal article" date="2014" name="Genome Biol. Evol.">
        <title>Comparative genomics and transcriptomics analyses reveal divergent lifestyle features of nematode endoparasitic fungus Hirsutella minnesotensis.</title>
        <authorList>
            <person name="Lai Y."/>
            <person name="Liu K."/>
            <person name="Zhang X."/>
            <person name="Zhang X."/>
            <person name="Li K."/>
            <person name="Wang N."/>
            <person name="Shu C."/>
            <person name="Wu Y."/>
            <person name="Wang C."/>
            <person name="Bushley K.E."/>
            <person name="Xiang M."/>
            <person name="Liu X."/>
        </authorList>
    </citation>
    <scope>NUCLEOTIDE SEQUENCE [LARGE SCALE GENOMIC DNA]</scope>
    <source>
        <strain evidence="9 10">3608</strain>
    </source>
</reference>
<feature type="compositionally biased region" description="Polar residues" evidence="7">
    <location>
        <begin position="399"/>
        <end position="418"/>
    </location>
</feature>
<evidence type="ECO:0000256" key="4">
    <source>
        <dbReference type="ARBA" id="ARBA00023242"/>
    </source>
</evidence>
<dbReference type="Pfam" id="PF00046">
    <property type="entry name" value="Homeodomain"/>
    <property type="match status" value="1"/>
</dbReference>
<keyword evidence="4 5" id="KW-0539">Nucleus</keyword>
<feature type="compositionally biased region" description="Basic and acidic residues" evidence="7">
    <location>
        <begin position="63"/>
        <end position="83"/>
    </location>
</feature>
<feature type="domain" description="Homeobox" evidence="8">
    <location>
        <begin position="53"/>
        <end position="113"/>
    </location>
</feature>
<evidence type="ECO:0000256" key="6">
    <source>
        <dbReference type="RuleBase" id="RU000682"/>
    </source>
</evidence>
<evidence type="ECO:0000313" key="10">
    <source>
        <dbReference type="Proteomes" id="UP000054481"/>
    </source>
</evidence>
<feature type="region of interest" description="Disordered" evidence="7">
    <location>
        <begin position="1"/>
        <end position="83"/>
    </location>
</feature>
<evidence type="ECO:0000256" key="2">
    <source>
        <dbReference type="ARBA" id="ARBA00023125"/>
    </source>
</evidence>
<feature type="region of interest" description="Disordered" evidence="7">
    <location>
        <begin position="130"/>
        <end position="226"/>
    </location>
</feature>
<dbReference type="CDD" id="cd00086">
    <property type="entry name" value="homeodomain"/>
    <property type="match status" value="1"/>
</dbReference>
<keyword evidence="2 5" id="KW-0238">DNA-binding</keyword>
<evidence type="ECO:0000256" key="5">
    <source>
        <dbReference type="PROSITE-ProRule" id="PRU00108"/>
    </source>
</evidence>
<dbReference type="GO" id="GO:0000976">
    <property type="term" value="F:transcription cis-regulatory region binding"/>
    <property type="evidence" value="ECO:0007669"/>
    <property type="project" value="TreeGrafter"/>
</dbReference>
<dbReference type="Proteomes" id="UP000054481">
    <property type="component" value="Unassembled WGS sequence"/>
</dbReference>
<dbReference type="EMBL" id="KQ030544">
    <property type="protein sequence ID" value="KJZ72661.1"/>
    <property type="molecule type" value="Genomic_DNA"/>
</dbReference>
<comment type="subcellular location">
    <subcellularLocation>
        <location evidence="1 5 6">Nucleus</location>
    </subcellularLocation>
</comment>
<dbReference type="InterPro" id="IPR017970">
    <property type="entry name" value="Homeobox_CS"/>
</dbReference>
<dbReference type="InterPro" id="IPR051775">
    <property type="entry name" value="Homeobox_domain"/>
</dbReference>
<gene>
    <name evidence="9" type="ORF">HIM_08020</name>
</gene>
<feature type="compositionally biased region" description="Polar residues" evidence="7">
    <location>
        <begin position="165"/>
        <end position="184"/>
    </location>
</feature>
<dbReference type="PANTHER" id="PTHR24323:SF7">
    <property type="entry name" value="HOMEOBOX DOMAIN-CONTAINING PROTEIN"/>
    <property type="match status" value="1"/>
</dbReference>
<dbReference type="SMART" id="SM00389">
    <property type="entry name" value="HOX"/>
    <property type="match status" value="1"/>
</dbReference>
<proteinExistence type="predicted"/>
<feature type="DNA-binding region" description="Homeobox" evidence="5">
    <location>
        <begin position="55"/>
        <end position="114"/>
    </location>
</feature>